<comment type="caution">
    <text evidence="2">The sequence shown here is derived from an EMBL/GenBank/DDBJ whole genome shotgun (WGS) entry which is preliminary data.</text>
</comment>
<dbReference type="RefSeq" id="WP_395438647.1">
    <property type="nucleotide sequence ID" value="NZ_JBAWKC010000003.1"/>
</dbReference>
<feature type="domain" description="Alpha-L-glutamate ligase-related protein ATP-grasp" evidence="1">
    <location>
        <begin position="2"/>
        <end position="148"/>
    </location>
</feature>
<sequence length="164" mass="18324">MEQHPLLSQIHPNAINSLRMVHYIDKNNTVHIVSTFIRFGVGTSIIDNTSKGGFAVAVNNETGELQGVGRQEVSKGAATYFEHPNTHFKFKGFIIPYFQEALNLVKEFAFYFPNRIVGWDIAITPTGPLIIEGNHNPGLRGSDIAYGGYCKHPLIQEILEEIKK</sequence>
<dbReference type="Gene3D" id="3.30.470.20">
    <property type="entry name" value="ATP-grasp fold, B domain"/>
    <property type="match status" value="1"/>
</dbReference>
<dbReference type="Pfam" id="PF14397">
    <property type="entry name" value="ATPgrasp_ST"/>
    <property type="match status" value="1"/>
</dbReference>
<reference evidence="2 3" key="1">
    <citation type="submission" date="2024-02" db="EMBL/GenBank/DDBJ databases">
        <title>A Gaetbulibacter species isolated from tidal flats and genomic insights of their niches.</title>
        <authorList>
            <person name="Ye Y."/>
        </authorList>
    </citation>
    <scope>NUCLEOTIDE SEQUENCE [LARGE SCALE GENOMIC DNA]</scope>
    <source>
        <strain evidence="2 3">KEM-8</strain>
    </source>
</reference>
<evidence type="ECO:0000313" key="3">
    <source>
        <dbReference type="Proteomes" id="UP001610104"/>
    </source>
</evidence>
<evidence type="ECO:0000259" key="1">
    <source>
        <dbReference type="Pfam" id="PF14397"/>
    </source>
</evidence>
<dbReference type="InterPro" id="IPR039523">
    <property type="entry name" value="RimK-rel_E_lig_ATP-grasp"/>
</dbReference>
<name>A0ABW7MR15_9FLAO</name>
<evidence type="ECO:0000313" key="2">
    <source>
        <dbReference type="EMBL" id="MFH6769240.1"/>
    </source>
</evidence>
<organism evidence="2 3">
    <name type="scientific">Gaetbulibacter aquiaggeris</name>
    <dbReference type="NCBI Taxonomy" id="1735373"/>
    <lineage>
        <taxon>Bacteria</taxon>
        <taxon>Pseudomonadati</taxon>
        <taxon>Bacteroidota</taxon>
        <taxon>Flavobacteriia</taxon>
        <taxon>Flavobacteriales</taxon>
        <taxon>Flavobacteriaceae</taxon>
        <taxon>Gaetbulibacter</taxon>
    </lineage>
</organism>
<protein>
    <submittedName>
        <fullName evidence="2">Sugar-transfer associated ATP-grasp domain-containing protein</fullName>
    </submittedName>
</protein>
<dbReference type="Proteomes" id="UP001610104">
    <property type="component" value="Unassembled WGS sequence"/>
</dbReference>
<keyword evidence="3" id="KW-1185">Reference proteome</keyword>
<dbReference type="EMBL" id="JBAWKC010000003">
    <property type="protein sequence ID" value="MFH6769240.1"/>
    <property type="molecule type" value="Genomic_DNA"/>
</dbReference>
<proteinExistence type="predicted"/>
<gene>
    <name evidence="2" type="ORF">V8G56_10870</name>
</gene>
<accession>A0ABW7MR15</accession>